<protein>
    <submittedName>
        <fullName evidence="1">Uncharacterized protein</fullName>
    </submittedName>
</protein>
<dbReference type="EMBL" id="JAUFPX010000014">
    <property type="protein sequence ID" value="MDN3591931.1"/>
    <property type="molecule type" value="Genomic_DNA"/>
</dbReference>
<evidence type="ECO:0000313" key="2">
    <source>
        <dbReference type="Proteomes" id="UP001224644"/>
    </source>
</evidence>
<reference evidence="2" key="1">
    <citation type="journal article" date="2019" name="Int. J. Syst. Evol. Microbiol.">
        <title>The Global Catalogue of Microorganisms (GCM) 10K type strain sequencing project: providing services to taxonomists for standard genome sequencing and annotation.</title>
        <authorList>
            <consortium name="The Broad Institute Genomics Platform"/>
            <consortium name="The Broad Institute Genome Sequencing Center for Infectious Disease"/>
            <person name="Wu L."/>
            <person name="Ma J."/>
        </authorList>
    </citation>
    <scope>NUCLEOTIDE SEQUENCE [LARGE SCALE GENOMIC DNA]</scope>
    <source>
        <strain evidence="2">CECT 7069</strain>
    </source>
</reference>
<dbReference type="Proteomes" id="UP001224644">
    <property type="component" value="Unassembled WGS sequence"/>
</dbReference>
<organism evidence="1 2">
    <name type="scientific">Methylobacterium adhaesivum</name>
    <dbReference type="NCBI Taxonomy" id="333297"/>
    <lineage>
        <taxon>Bacteria</taxon>
        <taxon>Pseudomonadati</taxon>
        <taxon>Pseudomonadota</taxon>
        <taxon>Alphaproteobacteria</taxon>
        <taxon>Hyphomicrobiales</taxon>
        <taxon>Methylobacteriaceae</taxon>
        <taxon>Methylobacterium</taxon>
    </lineage>
</organism>
<sequence length="62" mass="7223">MTQTETTPIPFLEALQRIEELTRMIRMEGLEAFETIEGAFEEVRELRAVLNARVTDMRRLVA</sequence>
<gene>
    <name evidence="1" type="ORF">QWZ12_15130</name>
</gene>
<evidence type="ECO:0000313" key="1">
    <source>
        <dbReference type="EMBL" id="MDN3591931.1"/>
    </source>
</evidence>
<dbReference type="RefSeq" id="WP_238227810.1">
    <property type="nucleotide sequence ID" value="NZ_BPQD01000038.1"/>
</dbReference>
<name>A0ABT8BIN0_9HYPH</name>
<comment type="caution">
    <text evidence="1">The sequence shown here is derived from an EMBL/GenBank/DDBJ whole genome shotgun (WGS) entry which is preliminary data.</text>
</comment>
<keyword evidence="2" id="KW-1185">Reference proteome</keyword>
<accession>A0ABT8BIN0</accession>
<proteinExistence type="predicted"/>